<dbReference type="Proteomes" id="UP001497382">
    <property type="component" value="Unassembled WGS sequence"/>
</dbReference>
<dbReference type="InterPro" id="IPR016130">
    <property type="entry name" value="Tyr_Pase_AS"/>
</dbReference>
<dbReference type="Gene3D" id="2.30.29.30">
    <property type="entry name" value="Pleckstrin-homology domain (PH domain)/Phosphotyrosine-binding domain (PTB)"/>
    <property type="match status" value="1"/>
</dbReference>
<feature type="domain" description="Tyrosine specific protein phosphatases" evidence="17">
    <location>
        <begin position="330"/>
        <end position="368"/>
    </location>
</feature>
<dbReference type="InterPro" id="IPR029021">
    <property type="entry name" value="Prot-tyrosine_phosphatase-like"/>
</dbReference>
<dbReference type="InterPro" id="IPR003595">
    <property type="entry name" value="Tyr_Pase_cat"/>
</dbReference>
<keyword evidence="16" id="KW-0175">Coiled coil</keyword>
<dbReference type="InterPro" id="IPR017455">
    <property type="entry name" value="Znf_FYVE-rel"/>
</dbReference>
<dbReference type="GO" id="GO:0004438">
    <property type="term" value="F:phosphatidylinositol-3-phosphate phosphatase activity"/>
    <property type="evidence" value="ECO:0007669"/>
    <property type="project" value="TreeGrafter"/>
</dbReference>
<evidence type="ECO:0000256" key="1">
    <source>
        <dbReference type="ARBA" id="ARBA00004184"/>
    </source>
</evidence>
<dbReference type="CDD" id="cd14532">
    <property type="entry name" value="PTP-MTMR6-like"/>
    <property type="match status" value="1"/>
</dbReference>
<feature type="binding site" evidence="14">
    <location>
        <begin position="360"/>
        <end position="366"/>
    </location>
    <ligand>
        <name>substrate</name>
    </ligand>
</feature>
<keyword evidence="10" id="KW-0443">Lipid metabolism</keyword>
<sequence length="712" mass="80961">MRRVSALSLKYLRHGVLPSNLNGTKTSCELKIEKVRMLDRFNSKKPNIGTLHLTATHLIFIDPEGKKEAWILHTHIATVIKLPISTSGSPLQIRCKNFLCVTFVIPKERDSHDIYTSLLKLSQPKPSLNIQELYCFHYTASNEDLPKRSGWNKFDLQAEFSRMGVPNGHWVLTNINKDYEICDTYPKFLYVPTSASSTILVGSSRFRSRGRLPVLSYLHKNMAAICRCSQPLSGFSARCVEDEQLLNCILKSSPNPDFMYVVDTRPKINAMANKAAGKGYENEDFYKNIKFQFFGIENIHVMRNSLQKLVDACELKVPSMNAFLSGLESSGWLRHVKTVLEASAFIADALEKGTTVLVHCSDGWDRTAQTCSLAALLQDPYYRTITGFQALIEKEWLAFGHKFTDRCGLIQGDPKEVAPVFTQFIDAVWQLTQQFPSSFQFNERFLLTIHDHVYSCQFGTFIGNCEKDRVDLRLSERTYSLWGYLMNHLSEFLNPLYKREVDDVLHPSLAPQAVKFWRGMYNRFENGVHPREPLGDMLVAAKDHISSLEDHILQLQKRISQFKAALGHAETPSKDVDSSMIDSGLAEDLKKLDCGKMFSAGDVADSGFENGNIINENDSPDGSNGNSPFSQLLEELDSVALEWKTLRNVRECICSTPFDHFSRKFHCWSCGDVFCIRCIDKRIPLKGHYHQRPVPVCRHCYKELMRTNSIDS</sequence>
<evidence type="ECO:0000256" key="8">
    <source>
        <dbReference type="ARBA" id="ARBA00022801"/>
    </source>
</evidence>
<dbReference type="InterPro" id="IPR013083">
    <property type="entry name" value="Znf_RING/FYVE/PHD"/>
</dbReference>
<dbReference type="PROSITE" id="PS00383">
    <property type="entry name" value="TYR_PHOSPHATASE_1"/>
    <property type="match status" value="1"/>
</dbReference>
<proteinExistence type="inferred from homology"/>
<gene>
    <name evidence="20" type="ORF">LARSCL_LOCUS1358</name>
</gene>
<evidence type="ECO:0000256" key="7">
    <source>
        <dbReference type="ARBA" id="ARBA00022771"/>
    </source>
</evidence>
<dbReference type="InterPro" id="IPR011011">
    <property type="entry name" value="Znf_FYVE_PHD"/>
</dbReference>
<dbReference type="SMART" id="SM00064">
    <property type="entry name" value="FYVE"/>
    <property type="match status" value="1"/>
</dbReference>
<dbReference type="SUPFAM" id="SSF50729">
    <property type="entry name" value="PH domain-like"/>
    <property type="match status" value="1"/>
</dbReference>
<evidence type="ECO:0000256" key="2">
    <source>
        <dbReference type="ARBA" id="ARBA00004496"/>
    </source>
</evidence>
<feature type="domain" description="FYVE-type" evidence="18">
    <location>
        <begin position="653"/>
        <end position="705"/>
    </location>
</feature>
<dbReference type="InterPro" id="IPR030564">
    <property type="entry name" value="Myotubularin"/>
</dbReference>
<dbReference type="PANTHER" id="PTHR10807">
    <property type="entry name" value="MYOTUBULARIN-RELATED"/>
    <property type="match status" value="1"/>
</dbReference>
<dbReference type="GO" id="GO:0052629">
    <property type="term" value="F:phosphatidylinositol-3,5-bisphosphate 3-phosphatase activity"/>
    <property type="evidence" value="ECO:0007669"/>
    <property type="project" value="UniProtKB-EC"/>
</dbReference>
<evidence type="ECO:0000259" key="17">
    <source>
        <dbReference type="PROSITE" id="PS50056"/>
    </source>
</evidence>
<comment type="subcellular location">
    <subcellularLocation>
        <location evidence="2">Cytoplasm</location>
    </subcellularLocation>
    <subcellularLocation>
        <location evidence="1">Endomembrane system</location>
        <topology evidence="1">Peripheral membrane protein</topology>
    </subcellularLocation>
</comment>
<evidence type="ECO:0000256" key="10">
    <source>
        <dbReference type="ARBA" id="ARBA00023098"/>
    </source>
</evidence>
<feature type="binding site" evidence="14">
    <location>
        <begin position="298"/>
        <end position="299"/>
    </location>
    <ligand>
        <name>substrate</name>
    </ligand>
</feature>
<dbReference type="GO" id="GO:0012505">
    <property type="term" value="C:endomembrane system"/>
    <property type="evidence" value="ECO:0007669"/>
    <property type="project" value="UniProtKB-SubCell"/>
</dbReference>
<reference evidence="20 21" key="1">
    <citation type="submission" date="2024-04" db="EMBL/GenBank/DDBJ databases">
        <authorList>
            <person name="Rising A."/>
            <person name="Reimegard J."/>
            <person name="Sonavane S."/>
            <person name="Akerstrom W."/>
            <person name="Nylinder S."/>
            <person name="Hedman E."/>
            <person name="Kallberg Y."/>
        </authorList>
    </citation>
    <scope>NUCLEOTIDE SEQUENCE [LARGE SCALE GENOMIC DNA]</scope>
</reference>
<evidence type="ECO:0000256" key="5">
    <source>
        <dbReference type="ARBA" id="ARBA00022490"/>
    </source>
</evidence>
<keyword evidence="6" id="KW-0479">Metal-binding</keyword>
<dbReference type="SUPFAM" id="SSF57903">
    <property type="entry name" value="FYVE/PHD zinc finger"/>
    <property type="match status" value="1"/>
</dbReference>
<accession>A0AAV1YVQ6</accession>
<feature type="domain" description="Myotubularin phosphatase" evidence="19">
    <location>
        <begin position="150"/>
        <end position="521"/>
    </location>
</feature>
<keyword evidence="7 15" id="KW-0863">Zinc-finger</keyword>
<dbReference type="Gene3D" id="3.30.40.10">
    <property type="entry name" value="Zinc/RING finger domain, C3HC4 (zinc finger)"/>
    <property type="match status" value="1"/>
</dbReference>
<keyword evidence="9" id="KW-0862">Zinc</keyword>
<dbReference type="InterPro" id="IPR011993">
    <property type="entry name" value="PH-like_dom_sf"/>
</dbReference>
<evidence type="ECO:0000256" key="6">
    <source>
        <dbReference type="ARBA" id="ARBA00022723"/>
    </source>
</evidence>
<dbReference type="Pfam" id="PF21098">
    <property type="entry name" value="PH-GRAM_MTMR6-like"/>
    <property type="match status" value="1"/>
</dbReference>
<comment type="caution">
    <text evidence="20">The sequence shown here is derived from an EMBL/GenBank/DDBJ whole genome shotgun (WGS) entry which is preliminary data.</text>
</comment>
<keyword evidence="8" id="KW-0378">Hydrolase</keyword>
<evidence type="ECO:0000256" key="15">
    <source>
        <dbReference type="PROSITE-ProRule" id="PRU00091"/>
    </source>
</evidence>
<evidence type="ECO:0000313" key="21">
    <source>
        <dbReference type="Proteomes" id="UP001497382"/>
    </source>
</evidence>
<evidence type="ECO:0000256" key="11">
    <source>
        <dbReference type="ARBA" id="ARBA00023136"/>
    </source>
</evidence>
<dbReference type="PROSITE" id="PS50056">
    <property type="entry name" value="TYR_PHOSPHATASE_2"/>
    <property type="match status" value="1"/>
</dbReference>
<feature type="coiled-coil region" evidence="16">
    <location>
        <begin position="538"/>
        <end position="565"/>
    </location>
</feature>
<protein>
    <recommendedName>
        <fullName evidence="4">phosphatidylinositol-3,5-bisphosphate 3-phosphatase</fullName>
        <ecNumber evidence="4">3.1.3.95</ecNumber>
    </recommendedName>
    <alternativeName>
        <fullName evidence="12">Phosphatidylinositol-3,5-bisphosphate 3-phosphatase</fullName>
    </alternativeName>
</protein>
<feature type="active site" description="Phosphocysteine intermediate" evidence="13">
    <location>
        <position position="360"/>
    </location>
</feature>
<dbReference type="InterPro" id="IPR048994">
    <property type="entry name" value="PH-GRAM_MTMR6-9"/>
</dbReference>
<dbReference type="GO" id="GO:0046856">
    <property type="term" value="P:phosphatidylinositol dephosphorylation"/>
    <property type="evidence" value="ECO:0007669"/>
    <property type="project" value="TreeGrafter"/>
</dbReference>
<dbReference type="InterPro" id="IPR000387">
    <property type="entry name" value="Tyr_Pase_dom"/>
</dbReference>
<dbReference type="EC" id="3.1.3.95" evidence="4"/>
<evidence type="ECO:0000259" key="18">
    <source>
        <dbReference type="PROSITE" id="PS50178"/>
    </source>
</evidence>
<keyword evidence="11" id="KW-0472">Membrane</keyword>
<dbReference type="CDD" id="cd13210">
    <property type="entry name" value="PH-GRAM_MTMR6-like"/>
    <property type="match status" value="1"/>
</dbReference>
<name>A0AAV1YVQ6_9ARAC</name>
<comment type="similarity">
    <text evidence="3">Belongs to the protein-tyrosine phosphatase family. Non-receptor class myotubularin subfamily.</text>
</comment>
<dbReference type="InterPro" id="IPR000306">
    <property type="entry name" value="Znf_FYVE"/>
</dbReference>
<keyword evidence="5" id="KW-0963">Cytoplasm</keyword>
<dbReference type="FunFam" id="2.30.29.30:FF:000135">
    <property type="entry name" value="Myotubularin related protein 6"/>
    <property type="match status" value="1"/>
</dbReference>
<dbReference type="GO" id="GO:0005737">
    <property type="term" value="C:cytoplasm"/>
    <property type="evidence" value="ECO:0007669"/>
    <property type="project" value="UniProtKB-SubCell"/>
</dbReference>
<evidence type="ECO:0000256" key="16">
    <source>
        <dbReference type="SAM" id="Coils"/>
    </source>
</evidence>
<dbReference type="InterPro" id="IPR010569">
    <property type="entry name" value="Myotubularin-like_Pase_dom"/>
</dbReference>
<evidence type="ECO:0000256" key="13">
    <source>
        <dbReference type="PIRSR" id="PIRSR630564-1"/>
    </source>
</evidence>
<dbReference type="GO" id="GO:0008270">
    <property type="term" value="F:zinc ion binding"/>
    <property type="evidence" value="ECO:0007669"/>
    <property type="project" value="UniProtKB-KW"/>
</dbReference>
<dbReference type="CDD" id="cd15738">
    <property type="entry name" value="FYVE_MTMR_unchar"/>
    <property type="match status" value="1"/>
</dbReference>
<dbReference type="PANTHER" id="PTHR10807:SF8">
    <property type="entry name" value="PHOSPHATIDYLINOSITOL-3-PHOSPHATE PHOSPHATASE"/>
    <property type="match status" value="1"/>
</dbReference>
<dbReference type="Pfam" id="PF06602">
    <property type="entry name" value="Myotub-related"/>
    <property type="match status" value="1"/>
</dbReference>
<keyword evidence="21" id="KW-1185">Reference proteome</keyword>
<dbReference type="SMART" id="SM00404">
    <property type="entry name" value="PTPc_motif"/>
    <property type="match status" value="1"/>
</dbReference>
<evidence type="ECO:0000256" key="3">
    <source>
        <dbReference type="ARBA" id="ARBA00007471"/>
    </source>
</evidence>
<evidence type="ECO:0000313" key="20">
    <source>
        <dbReference type="EMBL" id="CAL1263124.1"/>
    </source>
</evidence>
<dbReference type="EMBL" id="CAXIEN010000007">
    <property type="protein sequence ID" value="CAL1263124.1"/>
    <property type="molecule type" value="Genomic_DNA"/>
</dbReference>
<dbReference type="PROSITE" id="PS50178">
    <property type="entry name" value="ZF_FYVE"/>
    <property type="match status" value="1"/>
</dbReference>
<evidence type="ECO:0000256" key="14">
    <source>
        <dbReference type="PIRSR" id="PIRSR630564-2"/>
    </source>
</evidence>
<evidence type="ECO:0000259" key="19">
    <source>
        <dbReference type="PROSITE" id="PS51339"/>
    </source>
</evidence>
<dbReference type="SUPFAM" id="SSF52799">
    <property type="entry name" value="(Phosphotyrosine protein) phosphatases II"/>
    <property type="match status" value="1"/>
</dbReference>
<dbReference type="Pfam" id="PF01363">
    <property type="entry name" value="FYVE"/>
    <property type="match status" value="1"/>
</dbReference>
<evidence type="ECO:0000256" key="4">
    <source>
        <dbReference type="ARBA" id="ARBA00012903"/>
    </source>
</evidence>
<dbReference type="AlphaFoldDB" id="A0AAV1YVQ6"/>
<organism evidence="20 21">
    <name type="scientific">Larinioides sclopetarius</name>
    <dbReference type="NCBI Taxonomy" id="280406"/>
    <lineage>
        <taxon>Eukaryota</taxon>
        <taxon>Metazoa</taxon>
        <taxon>Ecdysozoa</taxon>
        <taxon>Arthropoda</taxon>
        <taxon>Chelicerata</taxon>
        <taxon>Arachnida</taxon>
        <taxon>Araneae</taxon>
        <taxon>Araneomorphae</taxon>
        <taxon>Entelegynae</taxon>
        <taxon>Araneoidea</taxon>
        <taxon>Araneidae</taxon>
        <taxon>Larinioides</taxon>
    </lineage>
</organism>
<dbReference type="PROSITE" id="PS51339">
    <property type="entry name" value="PPASE_MYOTUBULARIN"/>
    <property type="match status" value="1"/>
</dbReference>
<evidence type="ECO:0000256" key="12">
    <source>
        <dbReference type="ARBA" id="ARBA00032571"/>
    </source>
</evidence>
<dbReference type="Gene3D" id="3.90.190.10">
    <property type="entry name" value="Protein tyrosine phosphatase superfamily"/>
    <property type="match status" value="1"/>
</dbReference>
<evidence type="ECO:0000256" key="9">
    <source>
        <dbReference type="ARBA" id="ARBA00022833"/>
    </source>
</evidence>